<reference evidence="11" key="1">
    <citation type="journal article" date="2023" name="Int. J. Syst. Evol. Microbiol.">
        <title>Sinisalibacter aestuarii sp. nov., isolated from estuarine sediment of the Arakawa River.</title>
        <authorList>
            <person name="Arafat S.T."/>
            <person name="Hirano S."/>
            <person name="Sato A."/>
            <person name="Takeuchi K."/>
            <person name="Yasuda T."/>
            <person name="Terahara T."/>
            <person name="Hamada M."/>
            <person name="Kobayashi T."/>
        </authorList>
    </citation>
    <scope>NUCLEOTIDE SEQUENCE</scope>
    <source>
        <strain evidence="11">B-399</strain>
    </source>
</reference>
<dbReference type="PANTHER" id="PTHR33540">
    <property type="entry name" value="TRNA THREONYLCARBAMOYLADENOSINE BIOSYNTHESIS PROTEIN TSAE"/>
    <property type="match status" value="1"/>
</dbReference>
<dbReference type="PANTHER" id="PTHR33540:SF2">
    <property type="entry name" value="TRNA THREONYLCARBAMOYLADENOSINE BIOSYNTHESIS PROTEIN TSAE"/>
    <property type="match status" value="1"/>
</dbReference>
<organism evidence="11 12">
    <name type="scientific">Sinisalibacter aestuarii</name>
    <dbReference type="NCBI Taxonomy" id="2949426"/>
    <lineage>
        <taxon>Bacteria</taxon>
        <taxon>Pseudomonadati</taxon>
        <taxon>Pseudomonadota</taxon>
        <taxon>Alphaproteobacteria</taxon>
        <taxon>Rhodobacterales</taxon>
        <taxon>Roseobacteraceae</taxon>
        <taxon>Sinisalibacter</taxon>
    </lineage>
</organism>
<evidence type="ECO:0000256" key="6">
    <source>
        <dbReference type="ARBA" id="ARBA00022723"/>
    </source>
</evidence>
<keyword evidence="5" id="KW-0819">tRNA processing</keyword>
<comment type="subcellular location">
    <subcellularLocation>
        <location evidence="1">Cytoplasm</location>
    </subcellularLocation>
</comment>
<keyword evidence="6" id="KW-0479">Metal-binding</keyword>
<dbReference type="Gene3D" id="3.40.50.300">
    <property type="entry name" value="P-loop containing nucleotide triphosphate hydrolases"/>
    <property type="match status" value="1"/>
</dbReference>
<keyword evidence="7" id="KW-0547">Nucleotide-binding</keyword>
<keyword evidence="9" id="KW-0460">Magnesium</keyword>
<evidence type="ECO:0000256" key="4">
    <source>
        <dbReference type="ARBA" id="ARBA00022490"/>
    </source>
</evidence>
<dbReference type="InterPro" id="IPR027417">
    <property type="entry name" value="P-loop_NTPase"/>
</dbReference>
<evidence type="ECO:0000256" key="2">
    <source>
        <dbReference type="ARBA" id="ARBA00007599"/>
    </source>
</evidence>
<comment type="similarity">
    <text evidence="2">Belongs to the TsaE family.</text>
</comment>
<protein>
    <recommendedName>
        <fullName evidence="3">tRNA threonylcarbamoyladenosine biosynthesis protein TsaE</fullName>
    </recommendedName>
    <alternativeName>
        <fullName evidence="10">t(6)A37 threonylcarbamoyladenosine biosynthesis protein TsaE</fullName>
    </alternativeName>
</protein>
<dbReference type="InterPro" id="IPR003442">
    <property type="entry name" value="T6A_TsaE"/>
</dbReference>
<dbReference type="EMBL" id="BROH01000001">
    <property type="protein sequence ID" value="GKY86484.1"/>
    <property type="molecule type" value="Genomic_DNA"/>
</dbReference>
<evidence type="ECO:0000256" key="3">
    <source>
        <dbReference type="ARBA" id="ARBA00019010"/>
    </source>
</evidence>
<evidence type="ECO:0000256" key="8">
    <source>
        <dbReference type="ARBA" id="ARBA00022840"/>
    </source>
</evidence>
<evidence type="ECO:0000256" key="10">
    <source>
        <dbReference type="ARBA" id="ARBA00032441"/>
    </source>
</evidence>
<evidence type="ECO:0000256" key="7">
    <source>
        <dbReference type="ARBA" id="ARBA00022741"/>
    </source>
</evidence>
<sequence>MRYKRDMPAPFHRLTFHSPDATARFAGALAPLLVPGDVILLEGPIGSGKTHLARALIQSRLAADGAPAEDVPSPTFTLVQTYDTGKVEIWHADLYRLTHPDEVEELGLMQAFDEAICLVEWPDRLGDLRPAGALTLIFEPGDSAESRRVSFAGPPGWGGRIASALGESDDV</sequence>
<dbReference type="SUPFAM" id="SSF52540">
    <property type="entry name" value="P-loop containing nucleoside triphosphate hydrolases"/>
    <property type="match status" value="1"/>
</dbReference>
<comment type="caution">
    <text evidence="11">The sequence shown here is derived from an EMBL/GenBank/DDBJ whole genome shotgun (WGS) entry which is preliminary data.</text>
</comment>
<evidence type="ECO:0000313" key="11">
    <source>
        <dbReference type="EMBL" id="GKY86484.1"/>
    </source>
</evidence>
<keyword evidence="12" id="KW-1185">Reference proteome</keyword>
<evidence type="ECO:0000256" key="1">
    <source>
        <dbReference type="ARBA" id="ARBA00004496"/>
    </source>
</evidence>
<gene>
    <name evidence="11" type="ORF">STA1M1_03530</name>
</gene>
<evidence type="ECO:0000313" key="12">
    <source>
        <dbReference type="Proteomes" id="UP001144205"/>
    </source>
</evidence>
<dbReference type="Pfam" id="PF02367">
    <property type="entry name" value="TsaE"/>
    <property type="match status" value="1"/>
</dbReference>
<evidence type="ECO:0000256" key="9">
    <source>
        <dbReference type="ARBA" id="ARBA00022842"/>
    </source>
</evidence>
<accession>A0ABQ5LNE7</accession>
<dbReference type="NCBIfam" id="TIGR00150">
    <property type="entry name" value="T6A_YjeE"/>
    <property type="match status" value="1"/>
</dbReference>
<name>A0ABQ5LNE7_9RHOB</name>
<keyword evidence="8" id="KW-0067">ATP-binding</keyword>
<keyword evidence="4" id="KW-0963">Cytoplasm</keyword>
<proteinExistence type="inferred from homology"/>
<evidence type="ECO:0000256" key="5">
    <source>
        <dbReference type="ARBA" id="ARBA00022694"/>
    </source>
</evidence>
<dbReference type="Proteomes" id="UP001144205">
    <property type="component" value="Unassembled WGS sequence"/>
</dbReference>